<dbReference type="PANTHER" id="PTHR23318">
    <property type="entry name" value="ATP SYNTHASE GAMMA-RELATED"/>
    <property type="match status" value="1"/>
</dbReference>
<dbReference type="Pfam" id="PF04802">
    <property type="entry name" value="PP4R3"/>
    <property type="match status" value="1"/>
</dbReference>
<dbReference type="AlphaFoldDB" id="I2CS98"/>
<feature type="non-terminal residue" evidence="5">
    <location>
        <position position="249"/>
    </location>
</feature>
<feature type="region of interest" description="Disordered" evidence="3">
    <location>
        <begin position="226"/>
        <end position="249"/>
    </location>
</feature>
<proteinExistence type="evidence at transcript level"/>
<dbReference type="EMBL" id="JU980718">
    <property type="protein sequence ID" value="AFJ69781.1"/>
    <property type="molecule type" value="mRNA"/>
</dbReference>
<dbReference type="GO" id="GO:0005654">
    <property type="term" value="C:nucleoplasm"/>
    <property type="evidence" value="ECO:0007669"/>
    <property type="project" value="TreeGrafter"/>
</dbReference>
<reference evidence="5" key="1">
    <citation type="journal article" date="2012" name="Bioengineered">
        <title>Additional insights into the genome of the oleaginous model alga Nannochloropsis gaditana.</title>
        <authorList>
            <person name="Jinkerson R.E."/>
            <person name="Radakovits R."/>
            <person name="Posewitz M.C."/>
        </authorList>
    </citation>
    <scope>NUCLEOTIDE SEQUENCE</scope>
    <source>
        <strain evidence="5">CCMP526</strain>
    </source>
</reference>
<protein>
    <recommendedName>
        <fullName evidence="4">Serine/threonine-protein phosphatase 4 regulatory subunit 3-like central domain-containing protein</fullName>
    </recommendedName>
</protein>
<evidence type="ECO:0000313" key="5">
    <source>
        <dbReference type="EMBL" id="AFJ69781.1"/>
    </source>
</evidence>
<feature type="domain" description="Serine/threonine-protein phosphatase 4 regulatory subunit 3-like central" evidence="4">
    <location>
        <begin position="1"/>
        <end position="214"/>
    </location>
</feature>
<evidence type="ECO:0000256" key="3">
    <source>
        <dbReference type="SAM" id="MobiDB-lite"/>
    </source>
</evidence>
<dbReference type="InterPro" id="IPR006887">
    <property type="entry name" value="P4R3-like_central_dom"/>
</dbReference>
<dbReference type="InterPro" id="IPR051137">
    <property type="entry name" value="PP4R3-like"/>
</dbReference>
<evidence type="ECO:0000256" key="2">
    <source>
        <dbReference type="ARBA" id="ARBA00023242"/>
    </source>
</evidence>
<gene>
    <name evidence="5" type="ORF">NGATSA_3050400</name>
</gene>
<keyword evidence="2" id="KW-0539">Nucleus</keyword>
<sequence length="249" mass="28022">MIHRLTSDTDTGVLVHLSECLLLCLDVESMEGAERDRFLGAFYDHYLLWLLEPLNAPLGGGKREDAESLAALAASRQHVVEIVTYCVRMHAYRMRYFIILNNLVHKVVRLTAVPQKFLRLAAIRFLRAIVNTKDDFYNRHLAKNNLLAPALALFQSNGLSSTNLLHSAIVELFDFIRGENLRVLVKHLVERHKETLEALGKDFPTFRGLLERAERNTEFDEQALAVASGSGVEGEEGGDGKGKGRKRRA</sequence>
<organism evidence="5">
    <name type="scientific">Nannochloropsis gaditana (strain CCMP526)</name>
    <name type="common">Green microalga</name>
    <name type="synonym">Microchloropsis gaditana</name>
    <dbReference type="NCBI Taxonomy" id="1093141"/>
    <lineage>
        <taxon>Eukaryota</taxon>
        <taxon>Sar</taxon>
        <taxon>Stramenopiles</taxon>
        <taxon>Ochrophyta</taxon>
        <taxon>Eustigmatophyceae</taxon>
        <taxon>Eustigmatales</taxon>
        <taxon>Monodopsidaceae</taxon>
        <taxon>Nannochloropsis</taxon>
    </lineage>
</organism>
<name>I2CS98_NANGC</name>
<evidence type="ECO:0000256" key="1">
    <source>
        <dbReference type="ARBA" id="ARBA00004123"/>
    </source>
</evidence>
<comment type="subcellular location">
    <subcellularLocation>
        <location evidence="1">Nucleus</location>
    </subcellularLocation>
</comment>
<accession>I2CS98</accession>
<reference evidence="5" key="2">
    <citation type="journal article" date="2012" name="Nat. Commun.">
        <title>Draft genome sequence and genetic transformation of the oleaginous alga Nannochloropis gaditana.</title>
        <authorList>
            <person name="Radakovits R."/>
            <person name="Jinkerson R.E."/>
            <person name="Fuerstenberg S.I."/>
            <person name="Tae H."/>
            <person name="Settlage R.E."/>
            <person name="Boore J.L."/>
            <person name="Posewitz M.C."/>
        </authorList>
    </citation>
    <scope>NUCLEOTIDE SEQUENCE</scope>
    <source>
        <strain evidence="5">CCMP526</strain>
    </source>
</reference>
<evidence type="ECO:0000259" key="4">
    <source>
        <dbReference type="Pfam" id="PF04802"/>
    </source>
</evidence>
<dbReference type="GO" id="GO:0072542">
    <property type="term" value="F:protein phosphatase activator activity"/>
    <property type="evidence" value="ECO:0007669"/>
    <property type="project" value="TreeGrafter"/>
</dbReference>
<dbReference type="GO" id="GO:0030289">
    <property type="term" value="C:protein phosphatase 4 complex"/>
    <property type="evidence" value="ECO:0007669"/>
    <property type="project" value="TreeGrafter"/>
</dbReference>
<dbReference type="PANTHER" id="PTHR23318:SF0">
    <property type="entry name" value="SERINE_THREONINE-PROTEIN PHOSPHATASE 4 REGULATORY SUBUNIT 3"/>
    <property type="match status" value="1"/>
</dbReference>